<dbReference type="SUPFAM" id="SSF56176">
    <property type="entry name" value="FAD-binding/transporter-associated domain-like"/>
    <property type="match status" value="1"/>
</dbReference>
<dbReference type="InterPro" id="IPR006094">
    <property type="entry name" value="Oxid_FAD_bind_N"/>
</dbReference>
<name>A0A559MMI6_9HELO</name>
<evidence type="ECO:0000256" key="5">
    <source>
        <dbReference type="ARBA" id="ARBA00023002"/>
    </source>
</evidence>
<dbReference type="PANTHER" id="PTHR42973">
    <property type="entry name" value="BINDING OXIDOREDUCTASE, PUTATIVE (AFU_ORTHOLOGUE AFUA_1G17690)-RELATED"/>
    <property type="match status" value="1"/>
</dbReference>
<evidence type="ECO:0000256" key="1">
    <source>
        <dbReference type="ARBA" id="ARBA00005466"/>
    </source>
</evidence>
<evidence type="ECO:0000313" key="9">
    <source>
        <dbReference type="Proteomes" id="UP000315522"/>
    </source>
</evidence>
<dbReference type="Pfam" id="PF08031">
    <property type="entry name" value="BBE"/>
    <property type="match status" value="1"/>
</dbReference>
<dbReference type="Proteomes" id="UP000315522">
    <property type="component" value="Unassembled WGS sequence"/>
</dbReference>
<comment type="similarity">
    <text evidence="1">Belongs to the oxygen-dependent FAD-linked oxidoreductase family.</text>
</comment>
<protein>
    <submittedName>
        <fullName evidence="8">FAD-linked oxidoreductase</fullName>
    </submittedName>
</protein>
<dbReference type="InterPro" id="IPR050416">
    <property type="entry name" value="FAD-linked_Oxidoreductase"/>
</dbReference>
<dbReference type="Gene3D" id="3.40.462.20">
    <property type="match status" value="1"/>
</dbReference>
<sequence length="487" mass="52759">MRNIPILSLALLGTPSLSETLNGTRIAHDLGSILSPKSSIYLPSDLHWANETTQRFNSWDAPTYVVSVKPGLTEDAQKVVRYASHNNVSFLSTGKGHGYTGSLVTLQHGIELDLGGFNTVSVDAKKNLLTIGGSVSFTDMMDQVYSAGKAMPVGGCSCVGVAGASLGGGIGFYSGFYGAISDSLVSVEIVLANGSLVTASKSENSDLFWAIKGAGANFGVVTSLTYQIYDSPNAGQVMNADMTFPVDKNGTLWEFAQSWVGRQPKELSISFSTDFNATTQQLFILVNVIYAGSLSEGTPLIQPLLDLKPQNTNISYLPWKYIPDTSNYGVPGKNCELAGLSFIPYSLNLYQIDVEALTAAINFLNHSIATTPALQAFLVSFTQFSPYGFQLYAESSSSFPFRDVVSYVQIEGIAFDPEVLPTIDAFGRSFRDLLQKSSWKDQLEVYTNFAHGDEGVAAWYTEANVPMLTELKQRFDPNGLFSFYNPV</sequence>
<keyword evidence="5" id="KW-0560">Oxidoreductase</keyword>
<dbReference type="Pfam" id="PF01565">
    <property type="entry name" value="FAD_binding_4"/>
    <property type="match status" value="1"/>
</dbReference>
<reference evidence="8 9" key="1">
    <citation type="submission" date="2018-05" db="EMBL/GenBank/DDBJ databases">
        <title>Genome sequencing and assembly of the regulated plant pathogen Lachnellula willkommii and related sister species for the development of diagnostic species identification markers.</title>
        <authorList>
            <person name="Giroux E."/>
            <person name="Bilodeau G."/>
        </authorList>
    </citation>
    <scope>NUCLEOTIDE SEQUENCE [LARGE SCALE GENOMIC DNA]</scope>
    <source>
        <strain evidence="8 9">CBS 172.35</strain>
    </source>
</reference>
<dbReference type="AlphaFoldDB" id="A0A559MMI6"/>
<gene>
    <name evidence="8" type="primary">azaL_5</name>
    <name evidence="8" type="ORF">LAWI1_G001365</name>
</gene>
<feature type="chain" id="PRO_5021771714" evidence="6">
    <location>
        <begin position="21"/>
        <end position="487"/>
    </location>
</feature>
<dbReference type="InterPro" id="IPR012951">
    <property type="entry name" value="BBE"/>
</dbReference>
<keyword evidence="2" id="KW-0285">Flavoprotein</keyword>
<accession>A0A559MMI6</accession>
<dbReference type="InterPro" id="IPR036318">
    <property type="entry name" value="FAD-bd_PCMH-like_sf"/>
</dbReference>
<dbReference type="GO" id="GO:0071949">
    <property type="term" value="F:FAD binding"/>
    <property type="evidence" value="ECO:0007669"/>
    <property type="project" value="InterPro"/>
</dbReference>
<dbReference type="InterPro" id="IPR016166">
    <property type="entry name" value="FAD-bd_PCMH"/>
</dbReference>
<dbReference type="GO" id="GO:0016491">
    <property type="term" value="F:oxidoreductase activity"/>
    <property type="evidence" value="ECO:0007669"/>
    <property type="project" value="UniProtKB-KW"/>
</dbReference>
<proteinExistence type="inferred from homology"/>
<keyword evidence="4" id="KW-0274">FAD</keyword>
<organism evidence="8 9">
    <name type="scientific">Lachnellula willkommii</name>
    <dbReference type="NCBI Taxonomy" id="215461"/>
    <lineage>
        <taxon>Eukaryota</taxon>
        <taxon>Fungi</taxon>
        <taxon>Dikarya</taxon>
        <taxon>Ascomycota</taxon>
        <taxon>Pezizomycotina</taxon>
        <taxon>Leotiomycetes</taxon>
        <taxon>Helotiales</taxon>
        <taxon>Lachnaceae</taxon>
        <taxon>Lachnellula</taxon>
    </lineage>
</organism>
<evidence type="ECO:0000256" key="4">
    <source>
        <dbReference type="ARBA" id="ARBA00022827"/>
    </source>
</evidence>
<evidence type="ECO:0000256" key="2">
    <source>
        <dbReference type="ARBA" id="ARBA00022630"/>
    </source>
</evidence>
<comment type="caution">
    <text evidence="8">The sequence shown here is derived from an EMBL/GenBank/DDBJ whole genome shotgun (WGS) entry which is preliminary data.</text>
</comment>
<evidence type="ECO:0000256" key="3">
    <source>
        <dbReference type="ARBA" id="ARBA00022729"/>
    </source>
</evidence>
<keyword evidence="9" id="KW-1185">Reference proteome</keyword>
<dbReference type="EMBL" id="QGML01000035">
    <property type="protein sequence ID" value="TVY94171.1"/>
    <property type="molecule type" value="Genomic_DNA"/>
</dbReference>
<feature type="domain" description="FAD-binding PCMH-type" evidence="7">
    <location>
        <begin position="58"/>
        <end position="231"/>
    </location>
</feature>
<keyword evidence="3 6" id="KW-0732">Signal</keyword>
<dbReference type="PANTHER" id="PTHR42973:SF32">
    <property type="entry name" value="FAD-LINKED OXIDOREDUCTASE AFOF"/>
    <property type="match status" value="1"/>
</dbReference>
<evidence type="ECO:0000256" key="6">
    <source>
        <dbReference type="SAM" id="SignalP"/>
    </source>
</evidence>
<evidence type="ECO:0000313" key="8">
    <source>
        <dbReference type="EMBL" id="TVY94171.1"/>
    </source>
</evidence>
<dbReference type="InterPro" id="IPR016169">
    <property type="entry name" value="FAD-bd_PCMH_sub2"/>
</dbReference>
<feature type="signal peptide" evidence="6">
    <location>
        <begin position="1"/>
        <end position="20"/>
    </location>
</feature>
<evidence type="ECO:0000259" key="7">
    <source>
        <dbReference type="PROSITE" id="PS51387"/>
    </source>
</evidence>
<dbReference type="PROSITE" id="PS51387">
    <property type="entry name" value="FAD_PCMH"/>
    <property type="match status" value="1"/>
</dbReference>
<dbReference type="Gene3D" id="3.30.465.10">
    <property type="match status" value="1"/>
</dbReference>